<reference evidence="2" key="1">
    <citation type="submission" date="2023-03" db="EMBL/GenBank/DDBJ databases">
        <authorList>
            <person name="Steffen K."/>
            <person name="Cardenas P."/>
        </authorList>
    </citation>
    <scope>NUCLEOTIDE SEQUENCE</scope>
</reference>
<gene>
    <name evidence="2" type="ORF">GBAR_LOCUS27281</name>
</gene>
<protein>
    <submittedName>
        <fullName evidence="2">Uncharacterized protein</fullName>
    </submittedName>
</protein>
<name>A0AA35TJP3_GEOBA</name>
<evidence type="ECO:0000256" key="1">
    <source>
        <dbReference type="SAM" id="MobiDB-lite"/>
    </source>
</evidence>
<evidence type="ECO:0000313" key="2">
    <source>
        <dbReference type="EMBL" id="CAI8049550.1"/>
    </source>
</evidence>
<feature type="region of interest" description="Disordered" evidence="1">
    <location>
        <begin position="45"/>
        <end position="70"/>
    </location>
</feature>
<comment type="caution">
    <text evidence="2">The sequence shown here is derived from an EMBL/GenBank/DDBJ whole genome shotgun (WGS) entry which is preliminary data.</text>
</comment>
<evidence type="ECO:0000313" key="3">
    <source>
        <dbReference type="Proteomes" id="UP001174909"/>
    </source>
</evidence>
<dbReference type="AlphaFoldDB" id="A0AA35TJP3"/>
<organism evidence="2 3">
    <name type="scientific">Geodia barretti</name>
    <name type="common">Barrett's horny sponge</name>
    <dbReference type="NCBI Taxonomy" id="519541"/>
    <lineage>
        <taxon>Eukaryota</taxon>
        <taxon>Metazoa</taxon>
        <taxon>Porifera</taxon>
        <taxon>Demospongiae</taxon>
        <taxon>Heteroscleromorpha</taxon>
        <taxon>Tetractinellida</taxon>
        <taxon>Astrophorina</taxon>
        <taxon>Geodiidae</taxon>
        <taxon>Geodia</taxon>
    </lineage>
</organism>
<dbReference type="Proteomes" id="UP001174909">
    <property type="component" value="Unassembled WGS sequence"/>
</dbReference>
<keyword evidence="3" id="KW-1185">Reference proteome</keyword>
<accession>A0AA35TJP3</accession>
<dbReference type="EMBL" id="CASHTH010003804">
    <property type="protein sequence ID" value="CAI8049550.1"/>
    <property type="molecule type" value="Genomic_DNA"/>
</dbReference>
<sequence>MELTGSNVAAAGRKIYEGIRKDLEANHWGKLVVIDIHSGDYELGGIRQPAQRHGNHQAASPAATGRPHVGRVDWSPRALLRKTRTLRSDNTGLEAWVNITLAGNQRIFQTVEAIVDTGYTGWLTAPEATAYRLGLETTDTRHGTLADGQDRETEICERSCFGMRDPWTSGST</sequence>
<proteinExistence type="predicted"/>